<feature type="region of interest" description="Disordered" evidence="2">
    <location>
        <begin position="202"/>
        <end position="222"/>
    </location>
</feature>
<dbReference type="InterPro" id="IPR042855">
    <property type="entry name" value="V_SNARE_CC"/>
</dbReference>
<dbReference type="PROSITE" id="PS50892">
    <property type="entry name" value="V_SNARE"/>
    <property type="match status" value="1"/>
</dbReference>
<comment type="caution">
    <text evidence="4">The sequence shown here is derived from an EMBL/GenBank/DDBJ whole genome shotgun (WGS) entry which is preliminary data.</text>
</comment>
<feature type="compositionally biased region" description="Basic and acidic residues" evidence="2">
    <location>
        <begin position="544"/>
        <end position="553"/>
    </location>
</feature>
<dbReference type="AlphaFoldDB" id="A0A072PS33"/>
<accession>A0A072PS33</accession>
<dbReference type="GO" id="GO:0016020">
    <property type="term" value="C:membrane"/>
    <property type="evidence" value="ECO:0007669"/>
    <property type="project" value="InterPro"/>
</dbReference>
<dbReference type="InterPro" id="IPR039327">
    <property type="entry name" value="CON7-like"/>
</dbReference>
<dbReference type="Pfam" id="PF00957">
    <property type="entry name" value="Synaptobrevin"/>
    <property type="match status" value="1"/>
</dbReference>
<proteinExistence type="predicted"/>
<dbReference type="CDD" id="cd15874">
    <property type="entry name" value="R-SNARE_Snc1"/>
    <property type="match status" value="1"/>
</dbReference>
<name>A0A072PS33_9EURO</name>
<dbReference type="RefSeq" id="XP_013264738.1">
    <property type="nucleotide sequence ID" value="XM_013409284.1"/>
</dbReference>
<evidence type="ECO:0000259" key="3">
    <source>
        <dbReference type="PROSITE" id="PS50892"/>
    </source>
</evidence>
<evidence type="ECO:0000256" key="1">
    <source>
        <dbReference type="PROSITE-ProRule" id="PRU00290"/>
    </source>
</evidence>
<evidence type="ECO:0000313" key="4">
    <source>
        <dbReference type="EMBL" id="KEF62148.1"/>
    </source>
</evidence>
<dbReference type="GO" id="GO:0016192">
    <property type="term" value="P:vesicle-mediated transport"/>
    <property type="evidence" value="ECO:0007669"/>
    <property type="project" value="InterPro"/>
</dbReference>
<dbReference type="SUPFAM" id="SSF58038">
    <property type="entry name" value="SNARE fusion complex"/>
    <property type="match status" value="1"/>
</dbReference>
<sequence>MAEVGLIGTIIGIASVGVKLSITLYTFSETVSTAHAEIKNVARDVSLTSAVLEELGASLHQDDEAKLYSGSALRTAKDVVKECEAVFNDINIVMGKAIDTASKRGIKKGKIALSAIEKLKWPFLQPKMEMLRGNLERLKSTLVLMLNVLTYARDLRAKKETSPKEDAGYQKLLLENLLRANQEATRNYEVLLKTIGSQIDSNSLGQSRSLESEASTLTDQDKIPGSAPFISLAKQPALDKDLLSSSIVQATTEKSRSHIESTVRACIASIEDALLRFEQSGTISKEDARIDVHIEVQKDNVQLFGDSQALPNHWKVVSIVRKNEQASPQVLDMLAGKSSEFVPGGLEEVYDPHIPNSLNNSSIHYQTTAALQAQIDQTAGVMRDNIHNAMLRGERLDNLQDKTANLAVSAQGFGRGANRVRSGTPWFIKAWNSLPSTEDAVNSIQNSLPSPAATMASVRQTLQGTGLFLGVEAETENVDTVLEYKNTRPKESPTKEHDPEVPRRSTRTPTFDDFLSPLSPGRRLDSVSDSFPSAVSGEPPLKQDTYDSLREADENNEALEDPADAVIQLLTEWTTVFDDESSR</sequence>
<dbReference type="Gene3D" id="1.20.5.110">
    <property type="match status" value="1"/>
</dbReference>
<dbReference type="VEuPathDB" id="FungiDB:A1O9_00120"/>
<evidence type="ECO:0000256" key="2">
    <source>
        <dbReference type="SAM" id="MobiDB-lite"/>
    </source>
</evidence>
<keyword evidence="5" id="KW-1185">Reference proteome</keyword>
<dbReference type="PRINTS" id="PR00219">
    <property type="entry name" value="SYNAPTOBREVN"/>
</dbReference>
<dbReference type="PANTHER" id="PTHR36167">
    <property type="entry name" value="C2H2 FINGER DOMAIN TRANSCRIPTION FACTOR (EUROFUNG)-RELATED"/>
    <property type="match status" value="1"/>
</dbReference>
<feature type="domain" description="V-SNARE coiled-coil homology" evidence="3">
    <location>
        <begin position="367"/>
        <end position="427"/>
    </location>
</feature>
<dbReference type="EMBL" id="AMGV01000001">
    <property type="protein sequence ID" value="KEF62148.1"/>
    <property type="molecule type" value="Genomic_DNA"/>
</dbReference>
<keyword evidence="1" id="KW-0175">Coiled coil</keyword>
<dbReference type="GO" id="GO:0006355">
    <property type="term" value="P:regulation of DNA-templated transcription"/>
    <property type="evidence" value="ECO:0007669"/>
    <property type="project" value="InterPro"/>
</dbReference>
<dbReference type="Proteomes" id="UP000027920">
    <property type="component" value="Unassembled WGS sequence"/>
</dbReference>
<organism evidence="4 5">
    <name type="scientific">Exophiala aquamarina CBS 119918</name>
    <dbReference type="NCBI Taxonomy" id="1182545"/>
    <lineage>
        <taxon>Eukaryota</taxon>
        <taxon>Fungi</taxon>
        <taxon>Dikarya</taxon>
        <taxon>Ascomycota</taxon>
        <taxon>Pezizomycotina</taxon>
        <taxon>Eurotiomycetes</taxon>
        <taxon>Chaetothyriomycetidae</taxon>
        <taxon>Chaetothyriales</taxon>
        <taxon>Herpotrichiellaceae</taxon>
        <taxon>Exophiala</taxon>
    </lineage>
</organism>
<dbReference type="OrthoDB" id="5431013at2759"/>
<dbReference type="GeneID" id="25275072"/>
<dbReference type="InterPro" id="IPR001388">
    <property type="entry name" value="Synaptobrevin-like"/>
</dbReference>
<dbReference type="PANTHER" id="PTHR36167:SF4">
    <property type="entry name" value="FUNGAL N-TERMINAL DOMAIN-CONTAINING PROTEIN"/>
    <property type="match status" value="1"/>
</dbReference>
<dbReference type="HOGENOM" id="CLU_494343_0_0_1"/>
<dbReference type="STRING" id="1182545.A0A072PS33"/>
<feature type="compositionally biased region" description="Basic and acidic residues" evidence="2">
    <location>
        <begin position="485"/>
        <end position="503"/>
    </location>
</feature>
<reference evidence="4 5" key="1">
    <citation type="submission" date="2013-03" db="EMBL/GenBank/DDBJ databases">
        <title>The Genome Sequence of Exophiala aquamarina CBS 119918.</title>
        <authorList>
            <consortium name="The Broad Institute Genomics Platform"/>
            <person name="Cuomo C."/>
            <person name="de Hoog S."/>
            <person name="Gorbushina A."/>
            <person name="Walker B."/>
            <person name="Young S.K."/>
            <person name="Zeng Q."/>
            <person name="Gargeya S."/>
            <person name="Fitzgerald M."/>
            <person name="Haas B."/>
            <person name="Abouelleil A."/>
            <person name="Allen A.W."/>
            <person name="Alvarado L."/>
            <person name="Arachchi H.M."/>
            <person name="Berlin A.M."/>
            <person name="Chapman S.B."/>
            <person name="Gainer-Dewar J."/>
            <person name="Goldberg J."/>
            <person name="Griggs A."/>
            <person name="Gujja S."/>
            <person name="Hansen M."/>
            <person name="Howarth C."/>
            <person name="Imamovic A."/>
            <person name="Ireland A."/>
            <person name="Larimer J."/>
            <person name="McCowan C."/>
            <person name="Murphy C."/>
            <person name="Pearson M."/>
            <person name="Poon T.W."/>
            <person name="Priest M."/>
            <person name="Roberts A."/>
            <person name="Saif S."/>
            <person name="Shea T."/>
            <person name="Sisk P."/>
            <person name="Sykes S."/>
            <person name="Wortman J."/>
            <person name="Nusbaum C."/>
            <person name="Birren B."/>
        </authorList>
    </citation>
    <scope>NUCLEOTIDE SEQUENCE [LARGE SCALE GENOMIC DNA]</scope>
    <source>
        <strain evidence="4 5">CBS 119918</strain>
    </source>
</reference>
<feature type="region of interest" description="Disordered" evidence="2">
    <location>
        <begin position="483"/>
        <end position="561"/>
    </location>
</feature>
<evidence type="ECO:0000313" key="5">
    <source>
        <dbReference type="Proteomes" id="UP000027920"/>
    </source>
</evidence>
<protein>
    <recommendedName>
        <fullName evidence="3">V-SNARE coiled-coil homology domain-containing protein</fullName>
    </recommendedName>
</protein>
<feature type="compositionally biased region" description="Polar residues" evidence="2">
    <location>
        <begin position="202"/>
        <end position="218"/>
    </location>
</feature>
<gene>
    <name evidence="4" type="ORF">A1O9_00120</name>
</gene>